<reference evidence="1" key="1">
    <citation type="journal article" date="2014" name="Front. Microbiol.">
        <title>High frequency of phylogenetically diverse reductive dehalogenase-homologous genes in deep subseafloor sedimentary metagenomes.</title>
        <authorList>
            <person name="Kawai M."/>
            <person name="Futagami T."/>
            <person name="Toyoda A."/>
            <person name="Takaki Y."/>
            <person name="Nishi S."/>
            <person name="Hori S."/>
            <person name="Arai W."/>
            <person name="Tsubouchi T."/>
            <person name="Morono Y."/>
            <person name="Uchiyama I."/>
            <person name="Ito T."/>
            <person name="Fujiyama A."/>
            <person name="Inagaki F."/>
            <person name="Takami H."/>
        </authorList>
    </citation>
    <scope>NUCLEOTIDE SEQUENCE</scope>
    <source>
        <strain evidence="1">Expedition CK06-06</strain>
    </source>
</reference>
<dbReference type="EMBL" id="BARS01011935">
    <property type="protein sequence ID" value="GAF95352.1"/>
    <property type="molecule type" value="Genomic_DNA"/>
</dbReference>
<organism evidence="1">
    <name type="scientific">marine sediment metagenome</name>
    <dbReference type="NCBI Taxonomy" id="412755"/>
    <lineage>
        <taxon>unclassified sequences</taxon>
        <taxon>metagenomes</taxon>
        <taxon>ecological metagenomes</taxon>
    </lineage>
</organism>
<sequence>MSASSSPRLRLRLATPADRDAITRVMKASARELGASFYDARQNAGFEQHV</sequence>
<protein>
    <submittedName>
        <fullName evidence="1">Uncharacterized protein</fullName>
    </submittedName>
</protein>
<gene>
    <name evidence="1" type="ORF">S01H1_21507</name>
</gene>
<dbReference type="AlphaFoldDB" id="X0U4N9"/>
<comment type="caution">
    <text evidence="1">The sequence shown here is derived from an EMBL/GenBank/DDBJ whole genome shotgun (WGS) entry which is preliminary data.</text>
</comment>
<proteinExistence type="predicted"/>
<feature type="non-terminal residue" evidence="1">
    <location>
        <position position="50"/>
    </location>
</feature>
<accession>X0U4N9</accession>
<name>X0U4N9_9ZZZZ</name>
<evidence type="ECO:0000313" key="1">
    <source>
        <dbReference type="EMBL" id="GAF95352.1"/>
    </source>
</evidence>